<reference evidence="2" key="1">
    <citation type="submission" date="2020-12" db="EMBL/GenBank/DDBJ databases">
        <title>Leucobacter sp. CAS1, isolated from Chromium sludge.</title>
        <authorList>
            <person name="Xu Z."/>
        </authorList>
    </citation>
    <scope>NUCLEOTIDE SEQUENCE</scope>
    <source>
        <strain evidence="2">CSA1</strain>
    </source>
</reference>
<gene>
    <name evidence="2" type="ORF">JD276_14725</name>
</gene>
<sequence>MISVDDSHALGSAEGSAAEVTEEVVSSPDLLTVVLESLSGVDQMLGFEYVDPENESAVNDFLTENWSSLTRETQTELLTAARTRRRDREAELGDADTVTDLTAPKRLEDIVGESAKFVQVSLAEWRSNWSTLVQGPGQVLVLIDRSFINEEGGNETTGEELLRDLLQQGLDHVRAGLLTFTATTEDDEIRITRELREKHQAHADKIVAIGKFRLTEPAEFPAAIRMLLLVAEITAYRELAKTAFQQAHSAVETHLDALHDYTLIGAIAAAQQEGTFELEHPLRLAQQVYQQELANAVRNSEISSRVLPRFREGSVGVFVNASAAGEQIREVLRADVFVPGTYINTLGLPVEIGDVFRVESVYPDSKTRTKGDPRYYVLLAQACDMSIRSNGERSNNLVDVLLQRLETIDEEELQQVLRQQPVDTRRLQRLMKKRERMHVLGELEETSNQKWGVNFAQSIVVPTIAIDATVFQADGSALIEPDSDEPRPMASGWLKRHDLIKKAARRMVADYEKAEQAVKKVSGKEELLLRLGASLATATLDQNRGVTAVIDSSVGTVRYGLQRVSRIRSDIAVNIASLASSYNSRPAFDAAPVTDSIG</sequence>
<organism evidence="2 3">
    <name type="scientific">Leucobacter chromiisoli</name>
    <dbReference type="NCBI Taxonomy" id="2796471"/>
    <lineage>
        <taxon>Bacteria</taxon>
        <taxon>Bacillati</taxon>
        <taxon>Actinomycetota</taxon>
        <taxon>Actinomycetes</taxon>
        <taxon>Micrococcales</taxon>
        <taxon>Microbacteriaceae</taxon>
        <taxon>Leucobacter</taxon>
    </lineage>
</organism>
<dbReference type="EMBL" id="JAEHOH010000024">
    <property type="protein sequence ID" value="MBK0420286.1"/>
    <property type="molecule type" value="Genomic_DNA"/>
</dbReference>
<dbReference type="AlphaFoldDB" id="A0A934QAQ3"/>
<proteinExistence type="predicted"/>
<feature type="region of interest" description="Disordered" evidence="1">
    <location>
        <begin position="1"/>
        <end position="22"/>
    </location>
</feature>
<keyword evidence="3" id="KW-1185">Reference proteome</keyword>
<evidence type="ECO:0000313" key="2">
    <source>
        <dbReference type="EMBL" id="MBK0420286.1"/>
    </source>
</evidence>
<protein>
    <submittedName>
        <fullName evidence="2">Uncharacterized protein</fullName>
    </submittedName>
</protein>
<name>A0A934QAQ3_9MICO</name>
<dbReference type="RefSeq" id="WP_200116423.1">
    <property type="nucleotide sequence ID" value="NZ_JAEHOH010000024.1"/>
</dbReference>
<accession>A0A934QAQ3</accession>
<dbReference type="Proteomes" id="UP000608530">
    <property type="component" value="Unassembled WGS sequence"/>
</dbReference>
<evidence type="ECO:0000256" key="1">
    <source>
        <dbReference type="SAM" id="MobiDB-lite"/>
    </source>
</evidence>
<evidence type="ECO:0000313" key="3">
    <source>
        <dbReference type="Proteomes" id="UP000608530"/>
    </source>
</evidence>
<comment type="caution">
    <text evidence="2">The sequence shown here is derived from an EMBL/GenBank/DDBJ whole genome shotgun (WGS) entry which is preliminary data.</text>
</comment>